<dbReference type="VEuPathDB" id="FungiDB:I303_07441"/>
<feature type="compositionally biased region" description="Polar residues" evidence="1">
    <location>
        <begin position="242"/>
        <end position="252"/>
    </location>
</feature>
<feature type="compositionally biased region" description="Low complexity" evidence="1">
    <location>
        <begin position="136"/>
        <end position="147"/>
    </location>
</feature>
<reference evidence="3" key="2">
    <citation type="submission" date="2013-07" db="EMBL/GenBank/DDBJ databases">
        <authorList>
            <consortium name="The Broad Institute Genome Sequencing Platform"/>
            <person name="Cuomo C."/>
            <person name="Litvintseva A."/>
            <person name="Chen Y."/>
            <person name="Heitman J."/>
            <person name="Sun S."/>
            <person name="Springer D."/>
            <person name="Dromer F."/>
            <person name="Young S.K."/>
            <person name="Zeng Q."/>
            <person name="Gargeya S."/>
            <person name="Fitzgerald M."/>
            <person name="Abouelleil A."/>
            <person name="Alvarado L."/>
            <person name="Berlin A.M."/>
            <person name="Chapman S.B."/>
            <person name="Dewar J."/>
            <person name="Goldberg J."/>
            <person name="Griggs A."/>
            <person name="Gujja S."/>
            <person name="Hansen M."/>
            <person name="Howarth C."/>
            <person name="Imamovic A."/>
            <person name="Larimer J."/>
            <person name="McCowan C."/>
            <person name="Murphy C."/>
            <person name="Pearson M."/>
            <person name="Priest M."/>
            <person name="Roberts A."/>
            <person name="Saif S."/>
            <person name="Shea T."/>
            <person name="Sykes S."/>
            <person name="Wortman J."/>
            <person name="Nusbaum C."/>
            <person name="Birren B."/>
        </authorList>
    </citation>
    <scope>NUCLEOTIDE SEQUENCE</scope>
    <source>
        <strain evidence="3">CBS 10117</strain>
    </source>
</reference>
<keyword evidence="4" id="KW-1185">Reference proteome</keyword>
<name>A0A1A5ZXY8_9TREE</name>
<evidence type="ECO:0000256" key="1">
    <source>
        <dbReference type="SAM" id="MobiDB-lite"/>
    </source>
</evidence>
<gene>
    <name evidence="2" type="ORF">I303_07441</name>
    <name evidence="3" type="ORF">I303_108233</name>
</gene>
<dbReference type="KEGG" id="kdj:28971140"/>
<dbReference type="GeneID" id="28971140"/>
<dbReference type="EMBL" id="KI894035">
    <property type="protein sequence ID" value="OBR82677.1"/>
    <property type="molecule type" value="Genomic_DNA"/>
</dbReference>
<feature type="region of interest" description="Disordered" evidence="1">
    <location>
        <begin position="225"/>
        <end position="281"/>
    </location>
</feature>
<evidence type="ECO:0000313" key="4">
    <source>
        <dbReference type="Proteomes" id="UP000078595"/>
    </source>
</evidence>
<reference evidence="3" key="3">
    <citation type="submission" date="2024-02" db="EMBL/GenBank/DDBJ databases">
        <title>Comparative genomics of Cryptococcus and Kwoniella reveals pathogenesis evolution and contrasting modes of karyotype evolution via chromosome fusion or intercentromeric recombination.</title>
        <authorList>
            <person name="Coelho M.A."/>
            <person name="David-Palma M."/>
            <person name="Shea T."/>
            <person name="Bowers K."/>
            <person name="McGinley-Smith S."/>
            <person name="Mohammad A.W."/>
            <person name="Gnirke A."/>
            <person name="Yurkov A.M."/>
            <person name="Nowrousian M."/>
            <person name="Sun S."/>
            <person name="Cuomo C.A."/>
            <person name="Heitman J."/>
        </authorList>
    </citation>
    <scope>NUCLEOTIDE SEQUENCE</scope>
    <source>
        <strain evidence="3">CBS 10117</strain>
    </source>
</reference>
<sequence length="341" mass="35482">MAYQDENTIDPFIWGFLDQGYSPYVTQQGHLVPNPFIPVAMPAPTAPAGCIGTGSIPGQMETLVVPFSRIIEDSPTSFSSSATPPSLSLTPSSAPSSSLSPLSPLPAVPTTNVSPAASSPLTPLPSPLCRDAGDISPPLASSTSAPSQVVAVDVTFPPAPQGTETYSDEEASFEPSYQQDALGAHDVDVGQSQYDHSSMLEAQAWIYKMLLSHGDLFALDPAELPAQAANPSPPTAPEGLRSTRTSPGSASLPSIPLPARPATAPTKTRRRRKGDDPGPLLTVYGGSLDLGVGETGWSRSRGVSLPHKAMGAVCDVQATTSLVHSHPKATIVTDEAIIRKT</sequence>
<evidence type="ECO:0000313" key="2">
    <source>
        <dbReference type="EMBL" id="OBR82677.1"/>
    </source>
</evidence>
<dbReference type="AlphaFoldDB" id="A0A1A5ZXY8"/>
<dbReference type="EMBL" id="CP144540">
    <property type="protein sequence ID" value="WWC65613.1"/>
    <property type="molecule type" value="Genomic_DNA"/>
</dbReference>
<organism evidence="2">
    <name type="scientific">Kwoniella dejecticola CBS 10117</name>
    <dbReference type="NCBI Taxonomy" id="1296121"/>
    <lineage>
        <taxon>Eukaryota</taxon>
        <taxon>Fungi</taxon>
        <taxon>Dikarya</taxon>
        <taxon>Basidiomycota</taxon>
        <taxon>Agaricomycotina</taxon>
        <taxon>Tremellomycetes</taxon>
        <taxon>Tremellales</taxon>
        <taxon>Cryptococcaceae</taxon>
        <taxon>Kwoniella</taxon>
    </lineage>
</organism>
<reference evidence="2" key="1">
    <citation type="submission" date="2013-07" db="EMBL/GenBank/DDBJ databases">
        <title>The Genome Sequence of Cryptococcus dejecticola CBS10117.</title>
        <authorList>
            <consortium name="The Broad Institute Genome Sequencing Platform"/>
            <person name="Cuomo C."/>
            <person name="Litvintseva A."/>
            <person name="Chen Y."/>
            <person name="Heitman J."/>
            <person name="Sun S."/>
            <person name="Springer D."/>
            <person name="Dromer F."/>
            <person name="Young S.K."/>
            <person name="Zeng Q."/>
            <person name="Gargeya S."/>
            <person name="Fitzgerald M."/>
            <person name="Abouelleil A."/>
            <person name="Alvarado L."/>
            <person name="Berlin A.M."/>
            <person name="Chapman S.B."/>
            <person name="Dewar J."/>
            <person name="Goldberg J."/>
            <person name="Griggs A."/>
            <person name="Gujja S."/>
            <person name="Hansen M."/>
            <person name="Howarth C."/>
            <person name="Imamovic A."/>
            <person name="Larimer J."/>
            <person name="McCowan C."/>
            <person name="Murphy C."/>
            <person name="Pearson M."/>
            <person name="Priest M."/>
            <person name="Roberts A."/>
            <person name="Saif S."/>
            <person name="Shea T."/>
            <person name="Sykes S."/>
            <person name="Wortman J."/>
            <person name="Nusbaum C."/>
            <person name="Birren B."/>
        </authorList>
    </citation>
    <scope>NUCLEOTIDE SEQUENCE [LARGE SCALE GENOMIC DNA]</scope>
    <source>
        <strain evidence="2">CBS 10117</strain>
    </source>
</reference>
<feature type="compositionally biased region" description="Low complexity" evidence="1">
    <location>
        <begin position="108"/>
        <end position="121"/>
    </location>
</feature>
<feature type="compositionally biased region" description="Low complexity" evidence="1">
    <location>
        <begin position="75"/>
        <end position="102"/>
    </location>
</feature>
<feature type="region of interest" description="Disordered" evidence="1">
    <location>
        <begin position="75"/>
        <end position="147"/>
    </location>
</feature>
<protein>
    <submittedName>
        <fullName evidence="2">Uncharacterized protein</fullName>
    </submittedName>
</protein>
<accession>A0A1A5ZXY8</accession>
<proteinExistence type="predicted"/>
<dbReference type="Proteomes" id="UP000078595">
    <property type="component" value="Chromosome 11"/>
</dbReference>
<dbReference type="RefSeq" id="XP_018260519.1">
    <property type="nucleotide sequence ID" value="XM_018410709.1"/>
</dbReference>
<evidence type="ECO:0000313" key="3">
    <source>
        <dbReference type="EMBL" id="WWC65613.1"/>
    </source>
</evidence>